<evidence type="ECO:0000313" key="13">
    <source>
        <dbReference type="Proteomes" id="UP000823613"/>
    </source>
</evidence>
<evidence type="ECO:0000256" key="9">
    <source>
        <dbReference type="RuleBase" id="RU003945"/>
    </source>
</evidence>
<keyword evidence="8" id="KW-0143">Chaperone</keyword>
<feature type="transmembrane region" description="Helical" evidence="10">
    <location>
        <begin position="404"/>
        <end position="426"/>
    </location>
</feature>
<feature type="transmembrane region" description="Helical" evidence="10">
    <location>
        <begin position="583"/>
        <end position="599"/>
    </location>
</feature>
<reference evidence="12" key="1">
    <citation type="submission" date="2020-10" db="EMBL/GenBank/DDBJ databases">
        <authorList>
            <person name="Gilroy R."/>
        </authorList>
    </citation>
    <scope>NUCLEOTIDE SEQUENCE</scope>
    <source>
        <strain evidence="12">11159</strain>
    </source>
</reference>
<dbReference type="EMBL" id="JADIMY010000046">
    <property type="protein sequence ID" value="MBO8427346.1"/>
    <property type="molecule type" value="Genomic_DNA"/>
</dbReference>
<evidence type="ECO:0000256" key="1">
    <source>
        <dbReference type="ARBA" id="ARBA00004651"/>
    </source>
</evidence>
<dbReference type="InterPro" id="IPR028055">
    <property type="entry name" value="YidC/Oxa/ALB_C"/>
</dbReference>
<protein>
    <submittedName>
        <fullName evidence="12">Membrane protein insertase YidC</fullName>
    </submittedName>
</protein>
<dbReference type="NCBIfam" id="TIGR03592">
    <property type="entry name" value="yidC_oxa1_cterm"/>
    <property type="match status" value="1"/>
</dbReference>
<sequence>MKKNKLKRILSYIGVFLIGAFILTSCNSFCSALDSASYRYAYDPINTLFFESEDSAASYILNAIKRHENISEDDTTNIYYSNSENSILTLDNINELKLDDIDIYEENASNYDIIESVNDSTIFSSITPNLKGSLYYITSGTYTYYVANTDEENTAEISFEPKEIIFSMNSYVLGINNNASTNLLTTPIDTFWNAFDNKVVEEMYFKANEDNYLASINDKYSSTYELFYGYPNDVYDDYLLNETEEKVDVMLSGGTYTFEDGQTKEILGKNNSLFSRYGRYKYVSKDTQHAVNMEDGNYWEKIIKWNDEIYEETSFGYGYNMTSDYLSLYRNTLDSQLVNLNSCITISEGFYGHINDDPLTDTILITDKSSWGEAWEHGFLEGLLVYPISYMVEYFSHAFGMNGWGQIGSVLLVTLIVRGIFMLLSFRSTLSQQKMQYLQPEIAKLQEKYPNSNTNEYEKQRLAQAQMNLYKRYKVHPFSSLIVLIFQFPIFIAVWNAMRGAASLSVDAVLGLRLSDTISNVLFTWSNWPGAECWTALVLIILMSGCQIVSMLLPQWLSKARMKNIPKMHKNPAANSSQKQMKIVSWVMTAFIIIMGFTLPAAMGVYWLAGALFSMIQTTIMHFIMVKHKGGLTPNNKVIDATKKKKSFKDLFKKKEK</sequence>
<dbReference type="Pfam" id="PF02096">
    <property type="entry name" value="60KD_IMP"/>
    <property type="match status" value="1"/>
</dbReference>
<dbReference type="GO" id="GO:0032977">
    <property type="term" value="F:membrane insertase activity"/>
    <property type="evidence" value="ECO:0007669"/>
    <property type="project" value="InterPro"/>
</dbReference>
<dbReference type="GO" id="GO:0051205">
    <property type="term" value="P:protein insertion into membrane"/>
    <property type="evidence" value="ECO:0007669"/>
    <property type="project" value="TreeGrafter"/>
</dbReference>
<evidence type="ECO:0000313" key="12">
    <source>
        <dbReference type="EMBL" id="MBO8427346.1"/>
    </source>
</evidence>
<evidence type="ECO:0000256" key="2">
    <source>
        <dbReference type="ARBA" id="ARBA00022448"/>
    </source>
</evidence>
<organism evidence="12 13">
    <name type="scientific">Candidatus Onthovivens merdipullorum</name>
    <dbReference type="NCBI Taxonomy" id="2840889"/>
    <lineage>
        <taxon>Bacteria</taxon>
        <taxon>Bacillati</taxon>
        <taxon>Bacillota</taxon>
        <taxon>Bacilli</taxon>
        <taxon>Bacillales</taxon>
        <taxon>Candidatus Onthovivens</taxon>
    </lineage>
</organism>
<reference evidence="12" key="2">
    <citation type="journal article" date="2021" name="PeerJ">
        <title>Extensive microbial diversity within the chicken gut microbiome revealed by metagenomics and culture.</title>
        <authorList>
            <person name="Gilroy R."/>
            <person name="Ravi A."/>
            <person name="Getino M."/>
            <person name="Pursley I."/>
            <person name="Horton D.L."/>
            <person name="Alikhan N.F."/>
            <person name="Baker D."/>
            <person name="Gharbi K."/>
            <person name="Hall N."/>
            <person name="Watson M."/>
            <person name="Adriaenssens E.M."/>
            <person name="Foster-Nyarko E."/>
            <person name="Jarju S."/>
            <person name="Secka A."/>
            <person name="Antonio M."/>
            <person name="Oren A."/>
            <person name="Chaudhuri R.R."/>
            <person name="La Ragione R."/>
            <person name="Hildebrand F."/>
            <person name="Pallen M.J."/>
        </authorList>
    </citation>
    <scope>NUCLEOTIDE SEQUENCE</scope>
    <source>
        <strain evidence="12">11159</strain>
    </source>
</reference>
<comment type="caution">
    <text evidence="12">The sequence shown here is derived from an EMBL/GenBank/DDBJ whole genome shotgun (WGS) entry which is preliminary data.</text>
</comment>
<dbReference type="PANTHER" id="PTHR12428:SF65">
    <property type="entry name" value="CYTOCHROME C OXIDASE ASSEMBLY PROTEIN COX18, MITOCHONDRIAL"/>
    <property type="match status" value="1"/>
</dbReference>
<dbReference type="GO" id="GO:0005886">
    <property type="term" value="C:plasma membrane"/>
    <property type="evidence" value="ECO:0007669"/>
    <property type="project" value="UniProtKB-SubCell"/>
</dbReference>
<evidence type="ECO:0000256" key="7">
    <source>
        <dbReference type="ARBA" id="ARBA00023136"/>
    </source>
</evidence>
<keyword evidence="5" id="KW-0653">Protein transport</keyword>
<evidence type="ECO:0000259" key="11">
    <source>
        <dbReference type="Pfam" id="PF02096"/>
    </source>
</evidence>
<comment type="subcellular location">
    <subcellularLocation>
        <location evidence="1">Cell membrane</location>
        <topology evidence="1">Multi-pass membrane protein</topology>
    </subcellularLocation>
    <subcellularLocation>
        <location evidence="9">Membrane</location>
        <topology evidence="9">Multi-pass membrane protein</topology>
    </subcellularLocation>
</comment>
<dbReference type="AlphaFoldDB" id="A0A9D9DHL7"/>
<evidence type="ECO:0000256" key="10">
    <source>
        <dbReference type="SAM" id="Phobius"/>
    </source>
</evidence>
<feature type="transmembrane region" description="Helical" evidence="10">
    <location>
        <begin position="478"/>
        <end position="498"/>
    </location>
</feature>
<dbReference type="Proteomes" id="UP000823613">
    <property type="component" value="Unassembled WGS sequence"/>
</dbReference>
<gene>
    <name evidence="12" type="primary">yidC</name>
    <name evidence="12" type="ORF">IAC58_02145</name>
</gene>
<dbReference type="PROSITE" id="PS51257">
    <property type="entry name" value="PROKAR_LIPOPROTEIN"/>
    <property type="match status" value="1"/>
</dbReference>
<keyword evidence="2" id="KW-0813">Transport</keyword>
<keyword evidence="7 10" id="KW-0472">Membrane</keyword>
<accession>A0A9D9DHL7</accession>
<dbReference type="InterPro" id="IPR047196">
    <property type="entry name" value="YidC_ALB_C"/>
</dbReference>
<feature type="domain" description="Membrane insertase YidC/Oxa/ALB C-terminal" evidence="11">
    <location>
        <begin position="409"/>
        <end position="621"/>
    </location>
</feature>
<dbReference type="PANTHER" id="PTHR12428">
    <property type="entry name" value="OXA1"/>
    <property type="match status" value="1"/>
</dbReference>
<evidence type="ECO:0000256" key="8">
    <source>
        <dbReference type="ARBA" id="ARBA00023186"/>
    </source>
</evidence>
<evidence type="ECO:0000256" key="5">
    <source>
        <dbReference type="ARBA" id="ARBA00022927"/>
    </source>
</evidence>
<comment type="similarity">
    <text evidence="9">Belongs to the OXA1/ALB3/YidC family.</text>
</comment>
<keyword evidence="4 9" id="KW-0812">Transmembrane</keyword>
<evidence type="ECO:0000256" key="4">
    <source>
        <dbReference type="ARBA" id="ARBA00022692"/>
    </source>
</evidence>
<evidence type="ECO:0000256" key="6">
    <source>
        <dbReference type="ARBA" id="ARBA00022989"/>
    </source>
</evidence>
<keyword evidence="3" id="KW-1003">Cell membrane</keyword>
<dbReference type="GO" id="GO:0015031">
    <property type="term" value="P:protein transport"/>
    <property type="evidence" value="ECO:0007669"/>
    <property type="project" value="UniProtKB-KW"/>
</dbReference>
<proteinExistence type="inferred from homology"/>
<name>A0A9D9DHL7_9BACL</name>
<dbReference type="InterPro" id="IPR001708">
    <property type="entry name" value="YidC/ALB3/OXA1/COX18"/>
</dbReference>
<evidence type="ECO:0000256" key="3">
    <source>
        <dbReference type="ARBA" id="ARBA00022475"/>
    </source>
</evidence>
<dbReference type="CDD" id="cd20070">
    <property type="entry name" value="5TM_YidC_Alb3"/>
    <property type="match status" value="1"/>
</dbReference>
<keyword evidence="6 10" id="KW-1133">Transmembrane helix</keyword>
<feature type="transmembrane region" description="Helical" evidence="10">
    <location>
        <begin position="605"/>
        <end position="626"/>
    </location>
</feature>
<feature type="transmembrane region" description="Helical" evidence="10">
    <location>
        <begin position="534"/>
        <end position="553"/>
    </location>
</feature>